<dbReference type="RefSeq" id="WP_286301965.1">
    <property type="nucleotide sequence ID" value="NZ_AP027728.1"/>
</dbReference>
<gene>
    <name evidence="1" type="ORF">GCM10025863_07260</name>
</gene>
<sequence length="65" mass="7573">MSGRVECARAECRAAATHHIVWRNPRIHSADRRKIWPACDEHVEFLSSYLRTRDFPVEVIEGLPE</sequence>
<keyword evidence="2" id="KW-1185">Reference proteome</keyword>
<dbReference type="EMBL" id="AP027728">
    <property type="protein sequence ID" value="BDZ38112.1"/>
    <property type="molecule type" value="Genomic_DNA"/>
</dbReference>
<evidence type="ECO:0000313" key="2">
    <source>
        <dbReference type="Proteomes" id="UP001321543"/>
    </source>
</evidence>
<accession>A0ABN6X0C0</accession>
<evidence type="ECO:0008006" key="3">
    <source>
        <dbReference type="Google" id="ProtNLM"/>
    </source>
</evidence>
<reference evidence="2" key="1">
    <citation type="journal article" date="2019" name="Int. J. Syst. Evol. Microbiol.">
        <title>The Global Catalogue of Microorganisms (GCM) 10K type strain sequencing project: providing services to taxonomists for standard genome sequencing and annotation.</title>
        <authorList>
            <consortium name="The Broad Institute Genomics Platform"/>
            <consortium name="The Broad Institute Genome Sequencing Center for Infectious Disease"/>
            <person name="Wu L."/>
            <person name="Ma J."/>
        </authorList>
    </citation>
    <scope>NUCLEOTIDE SEQUENCE [LARGE SCALE GENOMIC DNA]</scope>
    <source>
        <strain evidence="2">NBRC 106310</strain>
    </source>
</reference>
<protein>
    <recommendedName>
        <fullName evidence="3">Acetone carboxylase</fullName>
    </recommendedName>
</protein>
<evidence type="ECO:0000313" key="1">
    <source>
        <dbReference type="EMBL" id="BDZ38112.1"/>
    </source>
</evidence>
<proteinExistence type="predicted"/>
<name>A0ABN6X0C0_9MICO</name>
<organism evidence="1 2">
    <name type="scientific">Microbacterium suwonense</name>
    <dbReference type="NCBI Taxonomy" id="683047"/>
    <lineage>
        <taxon>Bacteria</taxon>
        <taxon>Bacillati</taxon>
        <taxon>Actinomycetota</taxon>
        <taxon>Actinomycetes</taxon>
        <taxon>Micrococcales</taxon>
        <taxon>Microbacteriaceae</taxon>
        <taxon>Microbacterium</taxon>
    </lineage>
</organism>
<dbReference type="Proteomes" id="UP001321543">
    <property type="component" value="Chromosome"/>
</dbReference>